<evidence type="ECO:0000256" key="2">
    <source>
        <dbReference type="SAM" id="Phobius"/>
    </source>
</evidence>
<feature type="compositionally biased region" description="Polar residues" evidence="1">
    <location>
        <begin position="43"/>
        <end position="61"/>
    </location>
</feature>
<keyword evidence="2" id="KW-0472">Membrane</keyword>
<dbReference type="AlphaFoldDB" id="A0A9N9Z099"/>
<feature type="region of interest" description="Disordered" evidence="1">
    <location>
        <begin position="1"/>
        <end position="62"/>
    </location>
</feature>
<dbReference type="Proteomes" id="UP000775872">
    <property type="component" value="Unassembled WGS sequence"/>
</dbReference>
<comment type="caution">
    <text evidence="3">The sequence shown here is derived from an EMBL/GenBank/DDBJ whole genome shotgun (WGS) entry which is preliminary data.</text>
</comment>
<evidence type="ECO:0000313" key="3">
    <source>
        <dbReference type="EMBL" id="CAH0046712.1"/>
    </source>
</evidence>
<dbReference type="EMBL" id="CABFOC020000015">
    <property type="protein sequence ID" value="CAH0046712.1"/>
    <property type="molecule type" value="Genomic_DNA"/>
</dbReference>
<sequence length="313" mass="35328">MAQRVRSFGLISPNVPGDSGNSASPTPLRSLSAAEAGQLPADTPSTSQHQAAPPAKSTNAGLDSKSKYIGLLRVSELQARDPNYQGVRTFSDVFAFTQAYFEHQLDRDWRMVQDAIVRDDDATVERLMEERVISKVFSTMKLAQLRHFMSGLNKMCSRDLKVFLDYVSLEGKSDVQYPWTTRQWRALRNPRVFEDWARSIIMNDKAKISRFLGFLVKFTDINIVGMRKTEGYPDRLINFLATGASLVASIFFGAPFVVLASEAFTRWVNIVIIVVWVLLFLVFLVWWGFDSSHMFLFVLAYTTMLANIKVGGD</sequence>
<keyword evidence="2" id="KW-0812">Transmembrane</keyword>
<name>A0A9N9Z099_9HYPO</name>
<reference evidence="4" key="1">
    <citation type="submission" date="2019-06" db="EMBL/GenBank/DDBJ databases">
        <authorList>
            <person name="Broberg M."/>
        </authorList>
    </citation>
    <scope>NUCLEOTIDE SEQUENCE [LARGE SCALE GENOMIC DNA]</scope>
</reference>
<organism evidence="3 4">
    <name type="scientific">Clonostachys solani</name>
    <dbReference type="NCBI Taxonomy" id="160281"/>
    <lineage>
        <taxon>Eukaryota</taxon>
        <taxon>Fungi</taxon>
        <taxon>Dikarya</taxon>
        <taxon>Ascomycota</taxon>
        <taxon>Pezizomycotina</taxon>
        <taxon>Sordariomycetes</taxon>
        <taxon>Hypocreomycetidae</taxon>
        <taxon>Hypocreales</taxon>
        <taxon>Bionectriaceae</taxon>
        <taxon>Clonostachys</taxon>
    </lineage>
</organism>
<proteinExistence type="predicted"/>
<keyword evidence="2" id="KW-1133">Transmembrane helix</keyword>
<dbReference type="OrthoDB" id="5142750at2759"/>
<gene>
    <name evidence="3" type="ORF">CSOL1703_00012947</name>
</gene>
<evidence type="ECO:0000256" key="1">
    <source>
        <dbReference type="SAM" id="MobiDB-lite"/>
    </source>
</evidence>
<feature type="transmembrane region" description="Helical" evidence="2">
    <location>
        <begin position="267"/>
        <end position="287"/>
    </location>
</feature>
<accession>A0A9N9Z099</accession>
<keyword evidence="4" id="KW-1185">Reference proteome</keyword>
<feature type="transmembrane region" description="Helical" evidence="2">
    <location>
        <begin position="236"/>
        <end position="261"/>
    </location>
</feature>
<reference evidence="3 4" key="2">
    <citation type="submission" date="2021-10" db="EMBL/GenBank/DDBJ databases">
        <authorList>
            <person name="Piombo E."/>
        </authorList>
    </citation>
    <scope>NUCLEOTIDE SEQUENCE [LARGE SCALE GENOMIC DNA]</scope>
</reference>
<protein>
    <submittedName>
        <fullName evidence="3">Uncharacterized protein</fullName>
    </submittedName>
</protein>
<feature type="compositionally biased region" description="Polar residues" evidence="1">
    <location>
        <begin position="19"/>
        <end position="29"/>
    </location>
</feature>
<evidence type="ECO:0000313" key="4">
    <source>
        <dbReference type="Proteomes" id="UP000775872"/>
    </source>
</evidence>